<name>A0ABZ0YXP5_9GAMM</name>
<protein>
    <submittedName>
        <fullName evidence="3">Mu transposase C-terminal domain-containing protein</fullName>
    </submittedName>
</protein>
<feature type="domain" description="Integrase catalytic" evidence="1">
    <location>
        <begin position="257"/>
        <end position="454"/>
    </location>
</feature>
<dbReference type="InterPro" id="IPR001584">
    <property type="entry name" value="Integrase_cat-core"/>
</dbReference>
<dbReference type="PROSITE" id="PS51702">
    <property type="entry name" value="HTH_MU"/>
    <property type="match status" value="1"/>
</dbReference>
<reference evidence="3 4" key="1">
    <citation type="submission" date="2023-11" db="EMBL/GenBank/DDBJ databases">
        <title>MicrobeMod: A computational toolkit for identifying prokaryotic methylation and restriction-modification with nanopore sequencing.</title>
        <authorList>
            <person name="Crits-Christoph A."/>
            <person name="Kang S.C."/>
            <person name="Lee H."/>
            <person name="Ostrov N."/>
        </authorList>
    </citation>
    <scope>NUCLEOTIDE SEQUENCE [LARGE SCALE GENOMIC DNA]</scope>
    <source>
        <strain evidence="3 4">ATCC 49870</strain>
    </source>
</reference>
<organism evidence="3 4">
    <name type="scientific">Guyparkeria halophila</name>
    <dbReference type="NCBI Taxonomy" id="47960"/>
    <lineage>
        <taxon>Bacteria</taxon>
        <taxon>Pseudomonadati</taxon>
        <taxon>Pseudomonadota</taxon>
        <taxon>Gammaproteobacteria</taxon>
        <taxon>Chromatiales</taxon>
        <taxon>Thioalkalibacteraceae</taxon>
        <taxon>Guyparkeria</taxon>
    </lineage>
</organism>
<dbReference type="SUPFAM" id="SSF53098">
    <property type="entry name" value="Ribonuclease H-like"/>
    <property type="match status" value="1"/>
</dbReference>
<sequence length="681" mass="76659">MSERTVTSGEIAEAIGMSKRAIELRANREGWPFEEATGRGGKRRLYRPADLPREVAMRLTLDAGTPAPANETLPAAKEVNLPAAEEVSQRQLRVAWARAGLCRAVDRLVAEAGFSVSGACRHIADDVRGGTAPENVMRLASEANDRPRAGGGISPRGLLGWHKQFRLQGERALIPGRRQKSLSVPSWAGAFLRHYQLPTKPSVADAYRAFKRDVKHPPSIHQVRRFLAKLSPEARDRGRMGPRELRNIQPFVRRTFAKLVPNDIWTADGHTFDAEIAHPHYPNKVFRPEITTYADIRTRRIVGWSVDLAESTTAVLDGLRHGISRCGLPAVLYVDNGSGYTSDAVADVVERLGITLTHSIPYRSQSRGAIERIQQVWTRLAKRLPSYIGADMDKEAGTRVHKITRQALTQGVAHRAIIGWDAFLQMADQAVAEYNATRHSTIKTTPDAAWESFEAEGWGPETVDGEMLDTLCRPQLARKTQRGEVRLFSRIYFDNALRHHHGEEVLVGYDLRDANRVWVHELSGQLICVAEKDANAADYLPESRVEEARSRREKAQIDRLAKKIESRTGQRVASIQLEHQPGRTLEGVMGHQTLEAEPVEAERLEEVRARMLAAEPEIDWATDPMGRWKQYEEWSGRDDLTDEQRRWVAHYPTTDEFRRTAEFYADFAPQKKTAQRCSNTV</sequence>
<dbReference type="SUPFAM" id="SSF46955">
    <property type="entry name" value="Putative DNA-binding domain"/>
    <property type="match status" value="1"/>
</dbReference>
<feature type="domain" description="HTH Mu-type" evidence="2">
    <location>
        <begin position="2"/>
        <end position="67"/>
    </location>
</feature>
<dbReference type="Gene3D" id="3.30.420.10">
    <property type="entry name" value="Ribonuclease H-like superfamily/Ribonuclease H"/>
    <property type="match status" value="1"/>
</dbReference>
<keyword evidence="4" id="KW-1185">Reference proteome</keyword>
<dbReference type="PROSITE" id="PS50994">
    <property type="entry name" value="INTEGRASE"/>
    <property type="match status" value="1"/>
</dbReference>
<dbReference type="RefSeq" id="WP_322521189.1">
    <property type="nucleotide sequence ID" value="NZ_CP140153.1"/>
</dbReference>
<dbReference type="Proteomes" id="UP001327459">
    <property type="component" value="Chromosome"/>
</dbReference>
<accession>A0ABZ0YXP5</accession>
<evidence type="ECO:0000259" key="1">
    <source>
        <dbReference type="PROSITE" id="PS50994"/>
    </source>
</evidence>
<dbReference type="InterPro" id="IPR009004">
    <property type="entry name" value="Transposase_Mu_C"/>
</dbReference>
<evidence type="ECO:0000313" key="3">
    <source>
        <dbReference type="EMBL" id="WQH16174.1"/>
    </source>
</evidence>
<gene>
    <name evidence="3" type="ORF">SR882_10470</name>
</gene>
<dbReference type="InterPro" id="IPR003314">
    <property type="entry name" value="Mu-type_HTH"/>
</dbReference>
<dbReference type="EMBL" id="CP140153">
    <property type="protein sequence ID" value="WQH16174.1"/>
    <property type="molecule type" value="Genomic_DNA"/>
</dbReference>
<dbReference type="Gene3D" id="2.30.30.130">
    <property type="entry name" value="Transposase, Mu, C-terminal"/>
    <property type="match status" value="1"/>
</dbReference>
<dbReference type="Pfam" id="PF00665">
    <property type="entry name" value="rve"/>
    <property type="match status" value="1"/>
</dbReference>
<dbReference type="InterPro" id="IPR012337">
    <property type="entry name" value="RNaseH-like_sf"/>
</dbReference>
<dbReference type="InterPro" id="IPR015378">
    <property type="entry name" value="Transposase-like_Mu_C"/>
</dbReference>
<evidence type="ECO:0000259" key="2">
    <source>
        <dbReference type="PROSITE" id="PS51702"/>
    </source>
</evidence>
<dbReference type="Pfam" id="PF09299">
    <property type="entry name" value="Mu-transpos_C"/>
    <property type="match status" value="1"/>
</dbReference>
<proteinExistence type="predicted"/>
<dbReference type="Gene3D" id="1.10.10.10">
    <property type="entry name" value="Winged helix-like DNA-binding domain superfamily/Winged helix DNA-binding domain"/>
    <property type="match status" value="1"/>
</dbReference>
<dbReference type="InterPro" id="IPR009061">
    <property type="entry name" value="DNA-bd_dom_put_sf"/>
</dbReference>
<dbReference type="SUPFAM" id="SSF50610">
    <property type="entry name" value="mu transposase, C-terminal domain"/>
    <property type="match status" value="1"/>
</dbReference>
<evidence type="ECO:0000313" key="4">
    <source>
        <dbReference type="Proteomes" id="UP001327459"/>
    </source>
</evidence>
<dbReference type="InterPro" id="IPR036388">
    <property type="entry name" value="WH-like_DNA-bd_sf"/>
</dbReference>
<dbReference type="InterPro" id="IPR036397">
    <property type="entry name" value="RNaseH_sf"/>
</dbReference>